<dbReference type="InterPro" id="IPR012334">
    <property type="entry name" value="Pectin_lyas_fold"/>
</dbReference>
<keyword evidence="2" id="KW-0378">Hydrolase</keyword>
<evidence type="ECO:0000259" key="5">
    <source>
        <dbReference type="PROSITE" id="PS50835"/>
    </source>
</evidence>
<dbReference type="Pfam" id="PF05345">
    <property type="entry name" value="He_PIG"/>
    <property type="match status" value="1"/>
</dbReference>
<dbReference type="GO" id="GO:0042545">
    <property type="term" value="P:cell wall modification"/>
    <property type="evidence" value="ECO:0007669"/>
    <property type="project" value="InterPro"/>
</dbReference>
<evidence type="ECO:0000256" key="2">
    <source>
        <dbReference type="ARBA" id="ARBA00022801"/>
    </source>
</evidence>
<evidence type="ECO:0000256" key="4">
    <source>
        <dbReference type="SAM" id="SignalP"/>
    </source>
</evidence>
<dbReference type="SMART" id="SM00408">
    <property type="entry name" value="IGc2"/>
    <property type="match status" value="3"/>
</dbReference>
<evidence type="ECO:0000256" key="3">
    <source>
        <dbReference type="ARBA" id="ARBA00023085"/>
    </source>
</evidence>
<keyword evidence="3" id="KW-0063">Aspartyl esterase</keyword>
<keyword evidence="4" id="KW-0732">Signal</keyword>
<sequence precursor="true">MRIRLLLPLILLLGILMPARAQLVWSSYNTSGTRVSASAATYDNSAGTYTFTIPANTTYTLVTTNFAPVTLAASQTQTLTFTLMASGGFGATGSPVINRRFVAYGLFNYGATAPGNAGAFTDDVGLWTDSYQQSTGIAAEVFGGTSTTANLLGYASGTQLGAAVGPGSGAVGQFTDGSSTNVTFRLVENVGGSASIGAGTSTSAAGVWYADAASGGTTFNRTIYSANASMPQGATTFNEFAFMFFNSTASSVTLTLKNIAGLTPPPIITTQPPVASSVSSGSNLTVSVVASSATGYQWQKSTDGGTTFTPITGNATATTASLTLSNVTNADAGLYNVVITNGAGSTTSTSDTVTITSSVVAPSISTQPSGATVLVGAAASFTVAANGTTPLSYQWGKSTDSGNTFNDIGGATNATYSIASAALSDAGSYRATVTNSAGSATSNAAVLTVQQAPDISTQPVAATVASNGTYTLSVNASGTPAPTYQWQLNGVNIAGAISSSYSISNAAGANAGYYSCVITNAAGAVTSSAVYVGVLSSTMSLSSLAPANGGIGKNRDVLLKLTFNQPVSAGNAGRIVIYDASNPATPVDTIDMSTATTVNQFGTAYRYMPKTIGGVNFNYMPVTTSGNTATIALHSSTVLAYGKTYYVNIEPGVLLDSNGATFGGISDNATWTFTTKSAGPAANAASIAVAADGSGDFDTVQGAVDFVPFSPANTIPRTINIANGTYNEIVRLRTGQNLVTMQGQSQAGTVIQYLTNNNTLISNPTSIGQRSVFGADPNDFTIQNLTIRNSTPNGGSQAEAFWVGNNARGMTVCAVNILSYQDTVMSNGGQAFFTNCYIEGNVDFIWGSGLTFFANCELKMVGLASGGIYVQARNSPSTFPGYFFANCKLTSDATVAANGTYLARVDPTASPASQVVWMNCQMGPHIISSAWQLNNATTAPSIKWWEYQSTDLTGATLLNVSGRPTFNNIATGVGTSTVLANQQIDSPSAAYYSDARNAIGWAPLPVIGTPPGSQTVLAGQGVTFSVAATSPLAMTYQWYKNNVAIGGATGVSYAIPSAGSSDAANYTVAVTNPAGTVTSAAATLTVNVPPQITSANGAVFTATRPGSFTVQASGTPAATFSATGLPSWASLDRNTGVLTGVPSSTVGSPIAITITASNGISPAATQTFTLAVQWTLATWQSAKFGANAGDSSIAGPNADPNGNGISNLLEYALGGDPLAAGAAVSLPVVAPTVNLSDGQTYLVMTATLDPTANGISISGEVSSDLQTWNSGTNYVQIVSDITVGGVRTLTLRDTTPVAGSAQRWIRLVVTQP</sequence>
<dbReference type="InterPro" id="IPR003599">
    <property type="entry name" value="Ig_sub"/>
</dbReference>
<dbReference type="InterPro" id="IPR013783">
    <property type="entry name" value="Ig-like_fold"/>
</dbReference>
<dbReference type="SUPFAM" id="SSF49313">
    <property type="entry name" value="Cadherin-like"/>
    <property type="match status" value="1"/>
</dbReference>
<feature type="domain" description="Ig-like" evidence="5">
    <location>
        <begin position="266"/>
        <end position="354"/>
    </location>
</feature>
<feature type="domain" description="Ig-like" evidence="5">
    <location>
        <begin position="362"/>
        <end position="448"/>
    </location>
</feature>
<evidence type="ECO:0000313" key="6">
    <source>
        <dbReference type="EMBL" id="EDY21119.1"/>
    </source>
</evidence>
<evidence type="ECO:0000313" key="7">
    <source>
        <dbReference type="Proteomes" id="UP000005824"/>
    </source>
</evidence>
<dbReference type="RefSeq" id="WP_006978738.1">
    <property type="nucleotide sequence ID" value="NZ_ABVL01000003.1"/>
</dbReference>
<evidence type="ECO:0000256" key="1">
    <source>
        <dbReference type="ARBA" id="ARBA00008891"/>
    </source>
</evidence>
<dbReference type="InterPro" id="IPR011050">
    <property type="entry name" value="Pectin_lyase_fold/virulence"/>
</dbReference>
<proteinExistence type="inferred from homology"/>
<dbReference type="SUPFAM" id="SSF51126">
    <property type="entry name" value="Pectin lyase-like"/>
    <property type="match status" value="1"/>
</dbReference>
<dbReference type="GO" id="GO:0030599">
    <property type="term" value="F:pectinesterase activity"/>
    <property type="evidence" value="ECO:0007669"/>
    <property type="project" value="InterPro"/>
</dbReference>
<dbReference type="InterPro" id="IPR013098">
    <property type="entry name" value="Ig_I-set"/>
</dbReference>
<dbReference type="eggNOG" id="COG3250">
    <property type="taxonomic scope" value="Bacteria"/>
</dbReference>
<comment type="caution">
    <text evidence="6">The sequence shown here is derived from an EMBL/GenBank/DDBJ whole genome shotgun (WGS) entry which is preliminary data.</text>
</comment>
<dbReference type="SMART" id="SM00409">
    <property type="entry name" value="IG"/>
    <property type="match status" value="4"/>
</dbReference>
<dbReference type="Gene3D" id="2.60.40.10">
    <property type="entry name" value="Immunoglobulins"/>
    <property type="match status" value="5"/>
</dbReference>
<dbReference type="SUPFAM" id="SSF48726">
    <property type="entry name" value="Immunoglobulin"/>
    <property type="match status" value="4"/>
</dbReference>
<dbReference type="GO" id="GO:0009279">
    <property type="term" value="C:cell outer membrane"/>
    <property type="evidence" value="ECO:0007669"/>
    <property type="project" value="TreeGrafter"/>
</dbReference>
<keyword evidence="7" id="KW-1185">Reference proteome</keyword>
<dbReference type="Pfam" id="PF13927">
    <property type="entry name" value="Ig_3"/>
    <property type="match status" value="1"/>
</dbReference>
<feature type="chain" id="PRO_5002800273" evidence="4">
    <location>
        <begin position="22"/>
        <end position="1312"/>
    </location>
</feature>
<dbReference type="Pfam" id="PF07679">
    <property type="entry name" value="I-set"/>
    <property type="match status" value="1"/>
</dbReference>
<name>B4CXX1_9BACT</name>
<feature type="domain" description="Ig-like" evidence="5">
    <location>
        <begin position="453"/>
        <end position="532"/>
    </location>
</feature>
<dbReference type="PANTHER" id="PTHR31321">
    <property type="entry name" value="ACYL-COA THIOESTER HYDROLASE YBHC-RELATED"/>
    <property type="match status" value="1"/>
</dbReference>
<dbReference type="GO" id="GO:0005509">
    <property type="term" value="F:calcium ion binding"/>
    <property type="evidence" value="ECO:0007669"/>
    <property type="project" value="InterPro"/>
</dbReference>
<dbReference type="Pfam" id="PF01095">
    <property type="entry name" value="Pectinesterase"/>
    <property type="match status" value="1"/>
</dbReference>
<dbReference type="InParanoid" id="B4CXX1"/>
<dbReference type="PANTHER" id="PTHR31321:SF57">
    <property type="entry name" value="PECTINESTERASE 53-RELATED"/>
    <property type="match status" value="1"/>
</dbReference>
<dbReference type="eggNOG" id="COG4932">
    <property type="taxonomic scope" value="Bacteria"/>
</dbReference>
<reference evidence="6 7" key="1">
    <citation type="journal article" date="2011" name="J. Bacteriol.">
        <title>Genome sequence of Chthoniobacter flavus Ellin428, an aerobic heterotrophic soil bacterium.</title>
        <authorList>
            <person name="Kant R."/>
            <person name="van Passel M.W."/>
            <person name="Palva A."/>
            <person name="Lucas S."/>
            <person name="Lapidus A."/>
            <person name="Glavina Del Rio T."/>
            <person name="Dalin E."/>
            <person name="Tice H."/>
            <person name="Bruce D."/>
            <person name="Goodwin L."/>
            <person name="Pitluck S."/>
            <person name="Larimer F.W."/>
            <person name="Land M.L."/>
            <person name="Hauser L."/>
            <person name="Sangwan P."/>
            <person name="de Vos W.M."/>
            <person name="Janssen P.H."/>
            <person name="Smidt H."/>
        </authorList>
    </citation>
    <scope>NUCLEOTIDE SEQUENCE [LARGE SCALE GENOMIC DNA]</scope>
    <source>
        <strain evidence="6 7">Ellin428</strain>
    </source>
</reference>
<dbReference type="EMBL" id="ABVL01000003">
    <property type="protein sequence ID" value="EDY21119.1"/>
    <property type="molecule type" value="Genomic_DNA"/>
</dbReference>
<dbReference type="InterPro" id="IPR036179">
    <property type="entry name" value="Ig-like_dom_sf"/>
</dbReference>
<organism evidence="6 7">
    <name type="scientific">Chthoniobacter flavus Ellin428</name>
    <dbReference type="NCBI Taxonomy" id="497964"/>
    <lineage>
        <taxon>Bacteria</taxon>
        <taxon>Pseudomonadati</taxon>
        <taxon>Verrucomicrobiota</taxon>
        <taxon>Spartobacteria</taxon>
        <taxon>Chthoniobacterales</taxon>
        <taxon>Chthoniobacteraceae</taxon>
        <taxon>Chthoniobacter</taxon>
    </lineage>
</organism>
<dbReference type="eggNOG" id="COG4677">
    <property type="taxonomic scope" value="Bacteria"/>
</dbReference>
<dbReference type="STRING" id="497964.CfE428DRAFT_1412"/>
<accession>B4CXX1</accession>
<dbReference type="Proteomes" id="UP000005824">
    <property type="component" value="Unassembled WGS sequence"/>
</dbReference>
<dbReference type="Gene3D" id="2.160.20.10">
    <property type="entry name" value="Single-stranded right-handed beta-helix, Pectin lyase-like"/>
    <property type="match status" value="1"/>
</dbReference>
<dbReference type="PROSITE" id="PS50835">
    <property type="entry name" value="IG_LIKE"/>
    <property type="match status" value="4"/>
</dbReference>
<dbReference type="CDD" id="cd00096">
    <property type="entry name" value="Ig"/>
    <property type="match status" value="2"/>
</dbReference>
<comment type="similarity">
    <text evidence="1">Belongs to the pectinesterase family.</text>
</comment>
<dbReference type="InterPro" id="IPR007110">
    <property type="entry name" value="Ig-like_dom"/>
</dbReference>
<protein>
    <submittedName>
        <fullName evidence="6">Pectinesterase</fullName>
    </submittedName>
</protein>
<feature type="signal peptide" evidence="4">
    <location>
        <begin position="1"/>
        <end position="21"/>
    </location>
</feature>
<gene>
    <name evidence="6" type="ORF">CfE428DRAFT_1412</name>
</gene>
<dbReference type="InterPro" id="IPR003598">
    <property type="entry name" value="Ig_sub2"/>
</dbReference>
<dbReference type="InterPro" id="IPR015919">
    <property type="entry name" value="Cadherin-like_sf"/>
</dbReference>
<feature type="domain" description="Ig-like" evidence="5">
    <location>
        <begin position="1005"/>
        <end position="1085"/>
    </location>
</feature>
<dbReference type="InterPro" id="IPR000070">
    <property type="entry name" value="Pectinesterase_cat"/>
</dbReference>